<gene>
    <name evidence="10" type="ORF">E4O92_12335</name>
</gene>
<comment type="similarity">
    <text evidence="3">Belongs to the acyl-CoA dehydrogenase family.</text>
</comment>
<dbReference type="InterPro" id="IPR020806">
    <property type="entry name" value="PKS_PP-bd"/>
</dbReference>
<dbReference type="InterPro" id="IPR042099">
    <property type="entry name" value="ANL_N_sf"/>
</dbReference>
<evidence type="ECO:0000256" key="8">
    <source>
        <dbReference type="ARBA" id="ARBA00022827"/>
    </source>
</evidence>
<dbReference type="Gene3D" id="1.10.1200.10">
    <property type="entry name" value="ACP-like"/>
    <property type="match status" value="1"/>
</dbReference>
<keyword evidence="4" id="KW-0596">Phosphopantetheine</keyword>
<dbReference type="OrthoDB" id="5480912at2"/>
<dbReference type="PROSITE" id="PS50075">
    <property type="entry name" value="CARRIER"/>
    <property type="match status" value="1"/>
</dbReference>
<dbReference type="Pfam" id="PF00501">
    <property type="entry name" value="AMP-binding"/>
    <property type="match status" value="1"/>
</dbReference>
<dbReference type="Gene3D" id="1.10.540.10">
    <property type="entry name" value="Acyl-CoA dehydrogenase/oxidase, N-terminal domain"/>
    <property type="match status" value="1"/>
</dbReference>
<dbReference type="SUPFAM" id="SSF56645">
    <property type="entry name" value="Acyl-CoA dehydrogenase NM domain-like"/>
    <property type="match status" value="1"/>
</dbReference>
<dbReference type="GO" id="GO:0016627">
    <property type="term" value="F:oxidoreductase activity, acting on the CH-CH group of donors"/>
    <property type="evidence" value="ECO:0007669"/>
    <property type="project" value="InterPro"/>
</dbReference>
<reference evidence="10 11" key="1">
    <citation type="submission" date="2019-03" db="EMBL/GenBank/DDBJ databases">
        <title>Draft genome of Massilia hortus sp. nov., a novel bacterial species of the Oxalobacteraceae family.</title>
        <authorList>
            <person name="Peta V."/>
            <person name="Raths R."/>
            <person name="Bucking H."/>
        </authorList>
    </citation>
    <scope>NUCLEOTIDE SEQUENCE [LARGE SCALE GENOMIC DNA]</scope>
    <source>
        <strain evidence="10 11">ONC3</strain>
    </source>
</reference>
<dbReference type="GO" id="GO:0006633">
    <property type="term" value="P:fatty acid biosynthetic process"/>
    <property type="evidence" value="ECO:0007669"/>
    <property type="project" value="TreeGrafter"/>
</dbReference>
<dbReference type="InterPro" id="IPR045851">
    <property type="entry name" value="AMP-bd_C_sf"/>
</dbReference>
<dbReference type="InterPro" id="IPR036250">
    <property type="entry name" value="AcylCo_DH-like_C"/>
</dbReference>
<dbReference type="GO" id="GO:0031177">
    <property type="term" value="F:phosphopantetheine binding"/>
    <property type="evidence" value="ECO:0007669"/>
    <property type="project" value="InterPro"/>
</dbReference>
<dbReference type="GO" id="GO:0005886">
    <property type="term" value="C:plasma membrane"/>
    <property type="evidence" value="ECO:0007669"/>
    <property type="project" value="TreeGrafter"/>
</dbReference>
<dbReference type="InterPro" id="IPR013786">
    <property type="entry name" value="AcylCoA_DH/ox_N"/>
</dbReference>
<dbReference type="InterPro" id="IPR006091">
    <property type="entry name" value="Acyl-CoA_Oxase/DH_mid-dom"/>
</dbReference>
<comment type="similarity">
    <text evidence="2">Belongs to the ATP-dependent AMP-binding enzyme family.</text>
</comment>
<dbReference type="GO" id="GO:0050660">
    <property type="term" value="F:flavin adenine dinucleotide binding"/>
    <property type="evidence" value="ECO:0007669"/>
    <property type="project" value="InterPro"/>
</dbReference>
<dbReference type="Gene3D" id="3.30.300.30">
    <property type="match status" value="1"/>
</dbReference>
<evidence type="ECO:0000259" key="9">
    <source>
        <dbReference type="PROSITE" id="PS50075"/>
    </source>
</evidence>
<dbReference type="GO" id="GO:0016874">
    <property type="term" value="F:ligase activity"/>
    <property type="evidence" value="ECO:0007669"/>
    <property type="project" value="UniProtKB-KW"/>
</dbReference>
<dbReference type="CDD" id="cd05931">
    <property type="entry name" value="FAAL"/>
    <property type="match status" value="1"/>
</dbReference>
<dbReference type="Proteomes" id="UP000297258">
    <property type="component" value="Unassembled WGS sequence"/>
</dbReference>
<sequence length="1227" mass="129661">MYGGIDPLNQALLAHARATPGRIAYTFLHEDGRVEEIDCAGLDARVSQLACALASRFAPGVRAVLLYPDGLEFIVAFFACLRAGIVAVPATMSHRRRGSRRLDTLLADADPALALTVGACRASVAASIKQEAGACAVLCSDLPEMAGQGALPEVARGATAFLQYTSGSTSQPKGVEVTHANIAANVEAIRCAFGFGPQSVMASWLPLFHDMGLIGSVVAPAVIGFRSVLMAPATFLKQPARWLEAITSYRATCAGAPDFGWDYCVRHVTEEQKQGLDLSSLQVAYNGSEPVREATLCAFAETFARCGFSPAAQFPCYGMAEATLLVSGGPLSRGPRVCFVSKSMLERDRVQDCDAGSPDARAIVSCGPAAEGVSVLVVDPGSCLPVEAGRVGEVWVSSPGVARGYWRRIEESAPVFRAQLAGNAGGQAYLRTGDLGFLRDGELFLTGRLKDLLIFNGRNVYPQDVEELVVRTIDFVEPNGCAAFTIEENGVARLTLVAEADRSLVRTVARGAAGNARLAQLDALVRQIRVEVGRQFGVAVGQFLFVRPGTFPRTTSGKVQRSRCAALAQAGELQVVHAIGAAADAVQASGTVASASRLAADEMIGWLRQYVPRRLNSRVMDERRTIPPYVVLDLGSYGFFGLQAPRELGGRALATVDLVRVMVQLAAVDLTLATVVGVHNGLGLRPLLRFAPPALQQRLLPKLASGRQLAAYAQTEPAAGSNPMAMRTRAVRERGGWRVDGRKHLIGLASWAGMLTVLAKAFDFDGAALGTIALLVPEDAPGLVQGPEALTMGMRGMVQNAVLFDGVFVPDEQVLLAPGQGMEVARDAMGFARLGLGALCLGAMKRCAQLMARYAARREVGTGRLADNPVTLARLHELTCAIDALGALVEAIATALDARAPLPHEACLACKVIASELLWQTADRLVQMLGGRGYLETNIAPQLLRDARVLRILEGPSEALYMHLGATAAQAGNGLVQFIAGTLDQPRLAAELEAALAGARVAAAATGEAAAVQWLDYRAGELCAWALLLAASRHALPGGEAQAWAGDKFGRLRQSLHDGPAPGVAWPRAQDLFDRIGGYAQAIGDIEQLLPGTDDALDPLLRRAPEGAENAAQDAVEQAVEVPIEPPGAAPPSSGQLVYDVVMKWLRSEGTAPDTPVDWDTPFADMGMDSLATVPIALELQELTALPIAPELLFDYPTVNALAAYIDSRRGALEAASSMPAAADATR</sequence>
<comment type="cofactor">
    <cofactor evidence="1">
        <name>FAD</name>
        <dbReference type="ChEBI" id="CHEBI:57692"/>
    </cofactor>
</comment>
<evidence type="ECO:0000256" key="4">
    <source>
        <dbReference type="ARBA" id="ARBA00022450"/>
    </source>
</evidence>
<dbReference type="Pfam" id="PF00441">
    <property type="entry name" value="Acyl-CoA_dh_1"/>
    <property type="match status" value="1"/>
</dbReference>
<evidence type="ECO:0000313" key="10">
    <source>
        <dbReference type="EMBL" id="TFW31815.1"/>
    </source>
</evidence>
<comment type="caution">
    <text evidence="10">The sequence shown here is derived from an EMBL/GenBank/DDBJ whole genome shotgun (WGS) entry which is preliminary data.</text>
</comment>
<dbReference type="SUPFAM" id="SSF47336">
    <property type="entry name" value="ACP-like"/>
    <property type="match status" value="1"/>
</dbReference>
<dbReference type="Pfam" id="PF02771">
    <property type="entry name" value="Acyl-CoA_dh_N"/>
    <property type="match status" value="1"/>
</dbReference>
<dbReference type="InterPro" id="IPR009100">
    <property type="entry name" value="AcylCoA_DH/oxidase_NM_dom_sf"/>
</dbReference>
<dbReference type="InterPro" id="IPR020845">
    <property type="entry name" value="AMP-binding_CS"/>
</dbReference>
<evidence type="ECO:0000313" key="11">
    <source>
        <dbReference type="Proteomes" id="UP000297258"/>
    </source>
</evidence>
<feature type="domain" description="Carrier" evidence="9">
    <location>
        <begin position="1132"/>
        <end position="1210"/>
    </location>
</feature>
<dbReference type="Pfam" id="PF02770">
    <property type="entry name" value="Acyl-CoA_dh_M"/>
    <property type="match status" value="1"/>
</dbReference>
<evidence type="ECO:0000256" key="6">
    <source>
        <dbReference type="ARBA" id="ARBA00022598"/>
    </source>
</evidence>
<dbReference type="CDD" id="cd00567">
    <property type="entry name" value="ACAD"/>
    <property type="match status" value="1"/>
</dbReference>
<dbReference type="SMART" id="SM01294">
    <property type="entry name" value="PKS_PP_betabranch"/>
    <property type="match status" value="1"/>
</dbReference>
<evidence type="ECO:0000256" key="2">
    <source>
        <dbReference type="ARBA" id="ARBA00006432"/>
    </source>
</evidence>
<dbReference type="Gene3D" id="3.40.50.12780">
    <property type="entry name" value="N-terminal domain of ligase-like"/>
    <property type="match status" value="1"/>
</dbReference>
<evidence type="ECO:0000256" key="7">
    <source>
        <dbReference type="ARBA" id="ARBA00022630"/>
    </source>
</evidence>
<dbReference type="Gene3D" id="1.20.140.10">
    <property type="entry name" value="Butyryl-CoA Dehydrogenase, subunit A, domain 3"/>
    <property type="match status" value="1"/>
</dbReference>
<dbReference type="PANTHER" id="PTHR22754">
    <property type="entry name" value="DISCO-INTERACTING PROTEIN 2 DIP2 -RELATED"/>
    <property type="match status" value="1"/>
</dbReference>
<dbReference type="InterPro" id="IPR046373">
    <property type="entry name" value="Acyl-CoA_Oxase/DH_mid-dom_sf"/>
</dbReference>
<keyword evidence="7" id="KW-0285">Flavoprotein</keyword>
<dbReference type="InterPro" id="IPR040097">
    <property type="entry name" value="FAAL/FAAC"/>
</dbReference>
<dbReference type="Gene3D" id="2.40.110.10">
    <property type="entry name" value="Butyryl-CoA Dehydrogenase, subunit A, domain 2"/>
    <property type="match status" value="1"/>
</dbReference>
<dbReference type="Pfam" id="PF00550">
    <property type="entry name" value="PP-binding"/>
    <property type="match status" value="1"/>
</dbReference>
<evidence type="ECO:0000256" key="5">
    <source>
        <dbReference type="ARBA" id="ARBA00022553"/>
    </source>
</evidence>
<dbReference type="EMBL" id="SPUM01000080">
    <property type="protein sequence ID" value="TFW31815.1"/>
    <property type="molecule type" value="Genomic_DNA"/>
</dbReference>
<dbReference type="InterPro" id="IPR000873">
    <property type="entry name" value="AMP-dep_synth/lig_dom"/>
</dbReference>
<keyword evidence="11" id="KW-1185">Reference proteome</keyword>
<dbReference type="SUPFAM" id="SSF47203">
    <property type="entry name" value="Acyl-CoA dehydrogenase C-terminal domain-like"/>
    <property type="match status" value="1"/>
</dbReference>
<dbReference type="AlphaFoldDB" id="A0A4Y9T427"/>
<evidence type="ECO:0000256" key="1">
    <source>
        <dbReference type="ARBA" id="ARBA00001974"/>
    </source>
</evidence>
<organism evidence="10 11">
    <name type="scientific">Massilia horti</name>
    <dbReference type="NCBI Taxonomy" id="2562153"/>
    <lineage>
        <taxon>Bacteria</taxon>
        <taxon>Pseudomonadati</taxon>
        <taxon>Pseudomonadota</taxon>
        <taxon>Betaproteobacteria</taxon>
        <taxon>Burkholderiales</taxon>
        <taxon>Oxalobacteraceae</taxon>
        <taxon>Telluria group</taxon>
        <taxon>Massilia</taxon>
    </lineage>
</organism>
<dbReference type="FunFam" id="3.40.50.12780:FF:000013">
    <property type="entry name" value="Long-chain-fatty-acid--AMP ligase FadD32"/>
    <property type="match status" value="1"/>
</dbReference>
<dbReference type="SUPFAM" id="SSF56801">
    <property type="entry name" value="Acetyl-CoA synthetase-like"/>
    <property type="match status" value="1"/>
</dbReference>
<protein>
    <recommendedName>
        <fullName evidence="9">Carrier domain-containing protein</fullName>
    </recommendedName>
</protein>
<dbReference type="PANTHER" id="PTHR22754:SF32">
    <property type="entry name" value="DISCO-INTERACTING PROTEIN 2"/>
    <property type="match status" value="1"/>
</dbReference>
<dbReference type="GO" id="GO:0070566">
    <property type="term" value="F:adenylyltransferase activity"/>
    <property type="evidence" value="ECO:0007669"/>
    <property type="project" value="TreeGrafter"/>
</dbReference>
<dbReference type="InterPro" id="IPR009075">
    <property type="entry name" value="AcylCo_DH/oxidase_C"/>
</dbReference>
<dbReference type="InterPro" id="IPR036736">
    <property type="entry name" value="ACP-like_sf"/>
</dbReference>
<dbReference type="GO" id="GO:0071766">
    <property type="term" value="P:Actinobacterium-type cell wall biogenesis"/>
    <property type="evidence" value="ECO:0007669"/>
    <property type="project" value="UniProtKB-ARBA"/>
</dbReference>
<dbReference type="InterPro" id="IPR037069">
    <property type="entry name" value="AcylCoA_DH/ox_N_sf"/>
</dbReference>
<dbReference type="PROSITE" id="PS00455">
    <property type="entry name" value="AMP_BINDING"/>
    <property type="match status" value="1"/>
</dbReference>
<proteinExistence type="inferred from homology"/>
<keyword evidence="6" id="KW-0436">Ligase</keyword>
<evidence type="ECO:0000256" key="3">
    <source>
        <dbReference type="ARBA" id="ARBA00009347"/>
    </source>
</evidence>
<keyword evidence="5" id="KW-0597">Phosphoprotein</keyword>
<name>A0A4Y9T427_9BURK</name>
<dbReference type="SMART" id="SM00823">
    <property type="entry name" value="PKS_PP"/>
    <property type="match status" value="1"/>
</dbReference>
<keyword evidence="8" id="KW-0274">FAD</keyword>
<accession>A0A4Y9T427</accession>
<dbReference type="InterPro" id="IPR009081">
    <property type="entry name" value="PP-bd_ACP"/>
</dbReference>